<keyword evidence="14" id="KW-1133">Transmembrane helix</keyword>
<keyword evidence="5 12" id="KW-0863">Zinc-finger</keyword>
<comment type="catalytic activity">
    <reaction evidence="11">
        <text>precorrin-2 + NAD(+) = sirohydrochlorin + NADH + 2 H(+)</text>
        <dbReference type="Rhea" id="RHEA:15613"/>
        <dbReference type="ChEBI" id="CHEBI:15378"/>
        <dbReference type="ChEBI" id="CHEBI:57540"/>
        <dbReference type="ChEBI" id="CHEBI:57945"/>
        <dbReference type="ChEBI" id="CHEBI:58351"/>
        <dbReference type="ChEBI" id="CHEBI:58827"/>
        <dbReference type="EC" id="1.3.1.76"/>
    </reaction>
</comment>
<evidence type="ECO:0000256" key="9">
    <source>
        <dbReference type="ARBA" id="ARBA00023204"/>
    </source>
</evidence>
<dbReference type="SUPFAM" id="SSF51735">
    <property type="entry name" value="NAD(P)-binding Rossmann-fold domains"/>
    <property type="match status" value="1"/>
</dbReference>
<feature type="transmembrane region" description="Helical" evidence="14">
    <location>
        <begin position="169"/>
        <end position="187"/>
    </location>
</feature>
<evidence type="ECO:0000256" key="8">
    <source>
        <dbReference type="ARBA" id="ARBA00023027"/>
    </source>
</evidence>
<evidence type="ECO:0000256" key="11">
    <source>
        <dbReference type="ARBA" id="ARBA00047561"/>
    </source>
</evidence>
<dbReference type="UniPathway" id="UPA00262">
    <property type="reaction ID" value="UER00222"/>
</dbReference>
<feature type="region of interest" description="Disordered" evidence="13">
    <location>
        <begin position="1800"/>
        <end position="1842"/>
    </location>
</feature>
<dbReference type="Pfam" id="PF01363">
    <property type="entry name" value="FYVE"/>
    <property type="match status" value="1"/>
</dbReference>
<dbReference type="GO" id="GO:0008270">
    <property type="term" value="F:zinc ion binding"/>
    <property type="evidence" value="ECO:0007669"/>
    <property type="project" value="UniProtKB-KW"/>
</dbReference>
<dbReference type="NCBIfam" id="TIGR01470">
    <property type="entry name" value="cysG_Nterm"/>
    <property type="match status" value="1"/>
</dbReference>
<keyword evidence="6" id="KW-0862">Zinc</keyword>
<dbReference type="EC" id="1.3.1.76" evidence="2"/>
<accession>A0A0G4L5H5</accession>
<organism evidence="16 17">
    <name type="scientific">Verticillium longisporum</name>
    <name type="common">Verticillium dahliae var. longisporum</name>
    <dbReference type="NCBI Taxonomy" id="100787"/>
    <lineage>
        <taxon>Eukaryota</taxon>
        <taxon>Fungi</taxon>
        <taxon>Dikarya</taxon>
        <taxon>Ascomycota</taxon>
        <taxon>Pezizomycotina</taxon>
        <taxon>Sordariomycetes</taxon>
        <taxon>Hypocreomycetidae</taxon>
        <taxon>Glomerellales</taxon>
        <taxon>Plectosphaerellaceae</taxon>
        <taxon>Verticillium</taxon>
    </lineage>
</organism>
<dbReference type="Pfam" id="PF20684">
    <property type="entry name" value="Fung_rhodopsin"/>
    <property type="match status" value="1"/>
</dbReference>
<dbReference type="SUPFAM" id="SSF140125">
    <property type="entry name" value="Rabenosyn-5 Rab-binding domain-like"/>
    <property type="match status" value="1"/>
</dbReference>
<feature type="compositionally biased region" description="Basic and acidic residues" evidence="13">
    <location>
        <begin position="359"/>
        <end position="369"/>
    </location>
</feature>
<feature type="domain" description="FYVE-type" evidence="15">
    <location>
        <begin position="1477"/>
        <end position="1533"/>
    </location>
</feature>
<name>A0A0G4L5H5_VERLO</name>
<dbReference type="InterPro" id="IPR006367">
    <property type="entry name" value="Sirohaem_synthase_N"/>
</dbReference>
<keyword evidence="3" id="KW-0479">Metal-binding</keyword>
<evidence type="ECO:0000313" key="16">
    <source>
        <dbReference type="EMBL" id="CRK17262.1"/>
    </source>
</evidence>
<dbReference type="PANTHER" id="PTHR35330:SF1">
    <property type="entry name" value="SIROHEME BIOSYNTHESIS PROTEIN MET8"/>
    <property type="match status" value="1"/>
</dbReference>
<dbReference type="GO" id="GO:0019354">
    <property type="term" value="P:siroheme biosynthetic process"/>
    <property type="evidence" value="ECO:0007669"/>
    <property type="project" value="UniProtKB-UniPathway"/>
</dbReference>
<gene>
    <name evidence="16" type="ORF">BN1708_011995</name>
</gene>
<evidence type="ECO:0000256" key="3">
    <source>
        <dbReference type="ARBA" id="ARBA00022723"/>
    </source>
</evidence>
<dbReference type="Pfam" id="PF13241">
    <property type="entry name" value="NAD_binding_7"/>
    <property type="match status" value="1"/>
</dbReference>
<keyword evidence="9" id="KW-0234">DNA repair</keyword>
<protein>
    <recommendedName>
        <fullName evidence="2">precorrin-2 dehydrogenase</fullName>
        <ecNumber evidence="2">1.3.1.76</ecNumber>
    </recommendedName>
</protein>
<keyword evidence="17" id="KW-1185">Reference proteome</keyword>
<dbReference type="GO" id="GO:0003677">
    <property type="term" value="F:DNA binding"/>
    <property type="evidence" value="ECO:0007669"/>
    <property type="project" value="InterPro"/>
</dbReference>
<dbReference type="GO" id="GO:0006281">
    <property type="term" value="P:DNA repair"/>
    <property type="evidence" value="ECO:0007669"/>
    <property type="project" value="UniProtKB-KW"/>
</dbReference>
<evidence type="ECO:0000256" key="4">
    <source>
        <dbReference type="ARBA" id="ARBA00022763"/>
    </source>
</evidence>
<dbReference type="InterPro" id="IPR017455">
    <property type="entry name" value="Znf_FYVE-rel"/>
</dbReference>
<keyword evidence="7" id="KW-0560">Oxidoreductase</keyword>
<dbReference type="InterPro" id="IPR028281">
    <property type="entry name" value="Sirohaem_synthase_central"/>
</dbReference>
<dbReference type="Gene3D" id="3.30.40.10">
    <property type="entry name" value="Zinc/RING finger domain, C3HC4 (zinc finger)"/>
    <property type="match status" value="1"/>
</dbReference>
<dbReference type="SMART" id="SM00734">
    <property type="entry name" value="ZnF_Rad18"/>
    <property type="match status" value="1"/>
</dbReference>
<keyword evidence="8" id="KW-0520">NAD</keyword>
<evidence type="ECO:0000256" key="1">
    <source>
        <dbReference type="ARBA" id="ARBA00005010"/>
    </source>
</evidence>
<feature type="compositionally biased region" description="Low complexity" evidence="13">
    <location>
        <begin position="1800"/>
        <end position="1816"/>
    </location>
</feature>
<dbReference type="InterPro" id="IPR036291">
    <property type="entry name" value="NAD(P)-bd_dom_sf"/>
</dbReference>
<dbReference type="STRING" id="100787.A0A0G4L5H5"/>
<evidence type="ECO:0000256" key="6">
    <source>
        <dbReference type="ARBA" id="ARBA00022833"/>
    </source>
</evidence>
<feature type="compositionally biased region" description="Basic and acidic residues" evidence="13">
    <location>
        <begin position="331"/>
        <end position="347"/>
    </location>
</feature>
<dbReference type="PROSITE" id="PS50178">
    <property type="entry name" value="ZF_FYVE"/>
    <property type="match status" value="1"/>
</dbReference>
<dbReference type="GO" id="GO:0004325">
    <property type="term" value="F:ferrochelatase activity"/>
    <property type="evidence" value="ECO:0007669"/>
    <property type="project" value="InterPro"/>
</dbReference>
<proteinExistence type="predicted"/>
<sequence>MSHLTVETWTWYGLTWLSRRLLQGSFKKLQADDALMMFAMLCNTVLIVGMNIIARTSSNLIAPGTDLNFTAEDIAERESGSKWVLVVEQMQCAVIWSVKGCFLIMYNRLTMSLKQNLAVKIVAGYVVVGFIVMEILYFGVWCRPFTQYWAVPPDNIQCSAATNHLITNAVINISSDVMIILIPMPLFLQSQIPQKKKMILCGVFALGAFTILSAILNKYYSFNEPFGSAWTFWYIRESSTALIVANLPMTWTILRRLFNLKSFNGKSSNQRSGYPSSTSHFRSMAYSRNPQSTIRGGDHDLGPSASEEQINGGFGGIPLKIYQQHKVEVTSHELGPHDGRRSSDGSLREGVTVTVTTGHRSDHDTRDLETSSNRSDPGSPVWGATTEPVWLGERSRQPREKIDDVIWGSQELNELLKRDSHVSVPLDENLKHPDELEVIHKYYLTGMGYGPGTMFPSPLNHRPLNGTHSLGNICDEAKCVSEEIFREWKILRGRIHDKEHNAVLTNALAHFFEHSPLDARHLFFDKCWKKTQQYFLKCDPGSTTPLPLARLARQDVANMVAEAKAVAIVERYPLFDFSAQYWRSNGHAEWGPIGAKYTRLKTTPVTGGNDTKRQEFLETAGEVERRLNKRLCNARSREAASKIESDNAGRTYSFLEGFAVLSAQNFMLHFLNVVCFDAIMKWSNHVEQSPGQVSWITEDLAQYRDLQMRERCTGTDEPWADLGLHLGDPRGISSEQARYQPYTKPHRGSDSTGAKPLVIPALEAQRLESITVFQELMKDNSTFKSLFKVELDHHHGWIRDKKDQVLENLDKGSNMPQAVVTEVTLDIIERVFRRRILDVEFFHFVHEHYNRFTESPRSLSTSDWLSLQVHAREFASHYWHAHPRWRQYFRRSTKFRSIANGLPQYLLPVGLETKDQQQWFVLSDDGVNPDEELKQLFSLTGHLMYRFVTHKEAAAFVGLGNLLDTLAPLLPRLRQHEFLSDYVFKTIENLNICVQMVKQLDLHRDGERELRPYLDRGPGQSSEPPRSALLKSLSTVLGEHTMAASTKFPEVQGGGSLILAWQVKNKNVLVVGGGEVAAGRILNVLNADAKVTLVCPASGLNPEVAYRVEQGQVTHIDRVFEPSDLDGADMVMTAIDDPAASTVIWKLCKERKIPANIADVPPECDFYFGSVHRDGPLQIMVSTNGKGPRLAAIIRKQIAKSLPKNAGNAIESIGQLRQKLRKIAPNPEASPKRMGWMIKVSNAYGWEDICDFTDEDMENLLTYYADNKVPTHDITASLSPVFAMSGRKLGGGRVLGSGKGLAPPTASAVRQRASSPFAPSESTVSITSASTSPPVSSPAPDFAAQDLTSNISLGGPSKSGDNSSKLVCPICEEEMMTLLQLNRHIDDAHQELAEVEQDEVRTWFDKQVTKAKRFQPLSIINQKLRGLEVFESNETLPVASVSGPRTQVEQPIDPDELITRSHWQRQTMNDRCTDPLCGKNLGAVNGSINCRHCGRLFCEEHTMYQMKLSRAAKHEPVRGYWARVCETCYKSREGYNDHNGVLIDHTSAFTEIRRKRVERQNLEVARLEKRLTKLTTLLANPPEEVATNNGALSVANLTGQRNPRKLLEQTVVTWEDDASVPSYLKSATEKLSAATDQLSIDVRMCRDCNHTIFSKRDFDAALASKPPDQRAYETLRQFERGIRQIMPIFQRTLLALQPEGSNASGEHPPPTHAQIQEASKIRKRLTDAFTKYDTAARRLRDLKTTSKMQLRLQNAIYAAASTFLHTHMLTLKSVPQILRSRSSQSSQSRLLTLQQQNLNGSSSSLSQLSSSSPLRNGEAVDTSETGSQAGSEASTQVSALETEEKDLRERLVVLEEQRFMVKEMIDNARGSRRFEEVSALTRNIEELDSEIEDVRSRVGDVEERWQGLYAGGIAA</sequence>
<dbReference type="CDD" id="cd15761">
    <property type="entry name" value="FYVE1_Vac1p_like"/>
    <property type="match status" value="1"/>
</dbReference>
<dbReference type="Pfam" id="PF14823">
    <property type="entry name" value="Sirohm_synth_C"/>
    <property type="match status" value="1"/>
</dbReference>
<dbReference type="InterPro" id="IPR028162">
    <property type="entry name" value="Met8_C"/>
</dbReference>
<dbReference type="Gene3D" id="1.10.3280.10">
    <property type="entry name" value="Siroheme synthase, domain 3"/>
    <property type="match status" value="1"/>
</dbReference>
<feature type="transmembrane region" description="Helical" evidence="14">
    <location>
        <begin position="117"/>
        <end position="140"/>
    </location>
</feature>
<comment type="pathway">
    <text evidence="1">Porphyrin-containing compound metabolism; siroheme biosynthesis; sirohydrochlorin from precorrin-2: step 1/1.</text>
</comment>
<dbReference type="SUPFAM" id="SSF75615">
    <property type="entry name" value="Siroheme synthase middle domains-like"/>
    <property type="match status" value="1"/>
</dbReference>
<evidence type="ECO:0000256" key="10">
    <source>
        <dbReference type="ARBA" id="ARBA00023244"/>
    </source>
</evidence>
<keyword evidence="10" id="KW-0627">Porphyrin biosynthesis</keyword>
<evidence type="ECO:0000256" key="13">
    <source>
        <dbReference type="SAM" id="MobiDB-lite"/>
    </source>
</evidence>
<keyword evidence="4" id="KW-0227">DNA damage</keyword>
<dbReference type="PANTHER" id="PTHR35330">
    <property type="entry name" value="SIROHEME BIOSYNTHESIS PROTEIN MET8"/>
    <property type="match status" value="1"/>
</dbReference>
<dbReference type="Pfam" id="PF11464">
    <property type="entry name" value="Rbsn"/>
    <property type="match status" value="1"/>
</dbReference>
<feature type="region of interest" description="Disordered" evidence="13">
    <location>
        <begin position="331"/>
        <end position="384"/>
    </location>
</feature>
<dbReference type="GO" id="GO:0043115">
    <property type="term" value="F:precorrin-2 dehydrogenase activity"/>
    <property type="evidence" value="ECO:0007669"/>
    <property type="project" value="UniProtKB-EC"/>
</dbReference>
<dbReference type="SUPFAM" id="SSF57903">
    <property type="entry name" value="FYVE/PHD zinc finger"/>
    <property type="match status" value="1"/>
</dbReference>
<dbReference type="Gene3D" id="4.10.860.20">
    <property type="entry name" value="Rabenosyn, Rab binding domain"/>
    <property type="match status" value="1"/>
</dbReference>
<keyword evidence="14" id="KW-0472">Membrane</keyword>
<evidence type="ECO:0000256" key="2">
    <source>
        <dbReference type="ARBA" id="ARBA00012400"/>
    </source>
</evidence>
<dbReference type="EMBL" id="CVQH01008335">
    <property type="protein sequence ID" value="CRK17262.1"/>
    <property type="molecule type" value="Genomic_DNA"/>
</dbReference>
<evidence type="ECO:0000256" key="12">
    <source>
        <dbReference type="PROSITE-ProRule" id="PRU00091"/>
    </source>
</evidence>
<dbReference type="InterPro" id="IPR021565">
    <property type="entry name" value="Rbsn_Rab-bd"/>
</dbReference>
<feature type="compositionally biased region" description="Polar residues" evidence="13">
    <location>
        <begin position="1822"/>
        <end position="1839"/>
    </location>
</feature>
<dbReference type="Gene3D" id="3.40.50.720">
    <property type="entry name" value="NAD(P)-binding Rossmann-like Domain"/>
    <property type="match status" value="1"/>
</dbReference>
<feature type="compositionally biased region" description="Low complexity" evidence="13">
    <location>
        <begin position="1319"/>
        <end position="1340"/>
    </location>
</feature>
<feature type="transmembrane region" description="Helical" evidence="14">
    <location>
        <begin position="199"/>
        <end position="216"/>
    </location>
</feature>
<reference evidence="17" key="1">
    <citation type="submission" date="2015-05" db="EMBL/GenBank/DDBJ databases">
        <authorList>
            <person name="Fogelqvist Johan"/>
        </authorList>
    </citation>
    <scope>NUCLEOTIDE SEQUENCE [LARGE SCALE GENOMIC DNA]</scope>
</reference>
<evidence type="ECO:0000256" key="5">
    <source>
        <dbReference type="ARBA" id="ARBA00022771"/>
    </source>
</evidence>
<evidence type="ECO:0000256" key="14">
    <source>
        <dbReference type="SAM" id="Phobius"/>
    </source>
</evidence>
<dbReference type="InterPro" id="IPR006642">
    <property type="entry name" value="Rad18_UBZ4"/>
</dbReference>
<evidence type="ECO:0000259" key="15">
    <source>
        <dbReference type="PROSITE" id="PS50178"/>
    </source>
</evidence>
<dbReference type="Gene3D" id="3.30.160.110">
    <property type="entry name" value="Siroheme synthase, domain 2"/>
    <property type="match status" value="1"/>
</dbReference>
<keyword evidence="14" id="KW-0812">Transmembrane</keyword>
<feature type="region of interest" description="Disordered" evidence="13">
    <location>
        <begin position="1296"/>
        <end position="1363"/>
    </location>
</feature>
<dbReference type="InterPro" id="IPR013083">
    <property type="entry name" value="Znf_RING/FYVE/PHD"/>
</dbReference>
<dbReference type="InterPro" id="IPR049326">
    <property type="entry name" value="Rhodopsin_dom_fungi"/>
</dbReference>
<dbReference type="InterPro" id="IPR028161">
    <property type="entry name" value="Met8-like"/>
</dbReference>
<feature type="transmembrane region" description="Helical" evidence="14">
    <location>
        <begin position="34"/>
        <end position="54"/>
    </location>
</feature>
<evidence type="ECO:0000256" key="7">
    <source>
        <dbReference type="ARBA" id="ARBA00023002"/>
    </source>
</evidence>
<dbReference type="SMART" id="SM00064">
    <property type="entry name" value="FYVE"/>
    <property type="match status" value="1"/>
</dbReference>
<dbReference type="InterPro" id="IPR036531">
    <property type="entry name" value="Rbsn_Rab-bd_sf"/>
</dbReference>
<evidence type="ECO:0000313" key="17">
    <source>
        <dbReference type="Proteomes" id="UP000044602"/>
    </source>
</evidence>
<dbReference type="InterPro" id="IPR000306">
    <property type="entry name" value="Znf_FYVE"/>
</dbReference>
<feature type="transmembrane region" description="Helical" evidence="14">
    <location>
        <begin position="83"/>
        <end position="105"/>
    </location>
</feature>
<dbReference type="Pfam" id="PF14824">
    <property type="entry name" value="Sirohm_synth_M"/>
    <property type="match status" value="1"/>
</dbReference>
<dbReference type="InterPro" id="IPR011011">
    <property type="entry name" value="Znf_FYVE_PHD"/>
</dbReference>
<dbReference type="Proteomes" id="UP000044602">
    <property type="component" value="Unassembled WGS sequence"/>
</dbReference>